<dbReference type="EMBL" id="JACHMH010000001">
    <property type="protein sequence ID" value="MBB4679767.1"/>
    <property type="molecule type" value="Genomic_DNA"/>
</dbReference>
<dbReference type="Proteomes" id="UP000533598">
    <property type="component" value="Unassembled WGS sequence"/>
</dbReference>
<sequence>MRIERITSSVEPALGSRSYEIGALVTDGSGYGVVLVLFTSPPITSGEPGCFKHQEKFCRILPQDGGDTVSMVDRSGEAEQRAITADRFRPDRKLRLTIRSQDGADELQSRFWRGGSRLGRVPLTADQVVALSGHPGFTPD</sequence>
<dbReference type="AlphaFoldDB" id="A0A7W7CEL0"/>
<proteinExistence type="predicted"/>
<organism evidence="1 2">
    <name type="scientific">Crossiella cryophila</name>
    <dbReference type="NCBI Taxonomy" id="43355"/>
    <lineage>
        <taxon>Bacteria</taxon>
        <taxon>Bacillati</taxon>
        <taxon>Actinomycetota</taxon>
        <taxon>Actinomycetes</taxon>
        <taxon>Pseudonocardiales</taxon>
        <taxon>Pseudonocardiaceae</taxon>
        <taxon>Crossiella</taxon>
    </lineage>
</organism>
<evidence type="ECO:0000313" key="2">
    <source>
        <dbReference type="Proteomes" id="UP000533598"/>
    </source>
</evidence>
<reference evidence="1 2" key="1">
    <citation type="submission" date="2020-08" db="EMBL/GenBank/DDBJ databases">
        <title>Sequencing the genomes of 1000 actinobacteria strains.</title>
        <authorList>
            <person name="Klenk H.-P."/>
        </authorList>
    </citation>
    <scope>NUCLEOTIDE SEQUENCE [LARGE SCALE GENOMIC DNA]</scope>
    <source>
        <strain evidence="1 2">DSM 44230</strain>
    </source>
</reference>
<comment type="caution">
    <text evidence="1">The sequence shown here is derived from an EMBL/GenBank/DDBJ whole genome shotgun (WGS) entry which is preliminary data.</text>
</comment>
<evidence type="ECO:0000313" key="1">
    <source>
        <dbReference type="EMBL" id="MBB4679767.1"/>
    </source>
</evidence>
<gene>
    <name evidence="1" type="ORF">HNR67_005885</name>
</gene>
<name>A0A7W7CEL0_9PSEU</name>
<dbReference type="RefSeq" id="WP_185005476.1">
    <property type="nucleotide sequence ID" value="NZ_BAAAUI010000001.1"/>
</dbReference>
<keyword evidence="2" id="KW-1185">Reference proteome</keyword>
<accession>A0A7W7CEL0</accession>
<protein>
    <submittedName>
        <fullName evidence="1">Uncharacterized protein</fullName>
    </submittedName>
</protein>